<organism evidence="1 2">
    <name type="scientific">Rhizophagus clarus</name>
    <dbReference type="NCBI Taxonomy" id="94130"/>
    <lineage>
        <taxon>Eukaryota</taxon>
        <taxon>Fungi</taxon>
        <taxon>Fungi incertae sedis</taxon>
        <taxon>Mucoromycota</taxon>
        <taxon>Glomeromycotina</taxon>
        <taxon>Glomeromycetes</taxon>
        <taxon>Glomerales</taxon>
        <taxon>Glomeraceae</taxon>
        <taxon>Rhizophagus</taxon>
    </lineage>
</organism>
<dbReference type="AlphaFoldDB" id="A0A2Z6RFD2"/>
<evidence type="ECO:0008006" key="3">
    <source>
        <dbReference type="Google" id="ProtNLM"/>
    </source>
</evidence>
<dbReference type="InterPro" id="IPR036397">
    <property type="entry name" value="RNaseH_sf"/>
</dbReference>
<evidence type="ECO:0000313" key="1">
    <source>
        <dbReference type="EMBL" id="GBB95651.1"/>
    </source>
</evidence>
<name>A0A2Z6RFD2_9GLOM</name>
<keyword evidence="2" id="KW-1185">Reference proteome</keyword>
<gene>
    <name evidence="1" type="ORF">RclHR1_25870008</name>
</gene>
<reference evidence="1 2" key="1">
    <citation type="submission" date="2017-11" db="EMBL/GenBank/DDBJ databases">
        <title>The genome of Rhizophagus clarus HR1 reveals common genetic basis of auxotrophy among arbuscular mycorrhizal fungi.</title>
        <authorList>
            <person name="Kobayashi Y."/>
        </authorList>
    </citation>
    <scope>NUCLEOTIDE SEQUENCE [LARGE SCALE GENOMIC DNA]</scope>
    <source>
        <strain evidence="1 2">HR1</strain>
    </source>
</reference>
<comment type="caution">
    <text evidence="1">The sequence shown here is derived from an EMBL/GenBank/DDBJ whole genome shotgun (WGS) entry which is preliminary data.</text>
</comment>
<protein>
    <recommendedName>
        <fullName evidence="3">RNase H type-1 domain-containing protein</fullName>
    </recommendedName>
</protein>
<dbReference type="GO" id="GO:0003676">
    <property type="term" value="F:nucleic acid binding"/>
    <property type="evidence" value="ECO:0007669"/>
    <property type="project" value="InterPro"/>
</dbReference>
<sequence length="418" mass="46823">MSPKTFKACFKVLRRHHLFYLSQLTTPTGSHLVSWTAYQAAYIAHLADKCGRSLPHKWYLDIQAHTTIPDSYDRLYDRFVCSSPVTSTITLVPGVTTTQKNRHWLTSDCLSSPGDVIRLRPCLGCDAHVPFPLANKYAAVVPCYTFTISLLKSLILPTNCERIRQTITEVVSSYSWADLCNTVVSYSRCLNIFPDFSSSSLVDNDDLVRNSPSCGSSCLPSPIILPPGFHYCFYTDGSLINLGLPDVSMGWSLVQIIHDAGYLNSVATYAHGTIRNWLSSTRAEVAAIFAVLSVSLDDSTISIYMNSQAAVDGLRLFFPVKVKGHDGNYWNEFANSLANSAHQLDDAISLSVTDFTSSHNVRLVYDNIVCESNPRRLFKFYYQATFIKDLLSLKRFQFTFCLCDRMTTWLTGNLHGFL</sequence>
<dbReference type="Gene3D" id="3.30.420.10">
    <property type="entry name" value="Ribonuclease H-like superfamily/Ribonuclease H"/>
    <property type="match status" value="1"/>
</dbReference>
<dbReference type="EMBL" id="BEXD01001765">
    <property type="protein sequence ID" value="GBB95651.1"/>
    <property type="molecule type" value="Genomic_DNA"/>
</dbReference>
<dbReference type="InterPro" id="IPR012337">
    <property type="entry name" value="RNaseH-like_sf"/>
</dbReference>
<dbReference type="Proteomes" id="UP000247702">
    <property type="component" value="Unassembled WGS sequence"/>
</dbReference>
<evidence type="ECO:0000313" key="2">
    <source>
        <dbReference type="Proteomes" id="UP000247702"/>
    </source>
</evidence>
<proteinExistence type="predicted"/>
<accession>A0A2Z6RFD2</accession>
<dbReference type="SUPFAM" id="SSF53098">
    <property type="entry name" value="Ribonuclease H-like"/>
    <property type="match status" value="1"/>
</dbReference>